<reference evidence="1" key="1">
    <citation type="submission" date="2022-10" db="EMBL/GenBank/DDBJ databases">
        <authorList>
            <person name="Chen Y."/>
            <person name="Dougan E. K."/>
            <person name="Chan C."/>
            <person name="Rhodes N."/>
            <person name="Thang M."/>
        </authorList>
    </citation>
    <scope>NUCLEOTIDE SEQUENCE</scope>
</reference>
<evidence type="ECO:0000313" key="3">
    <source>
        <dbReference type="Proteomes" id="UP001152797"/>
    </source>
</evidence>
<dbReference type="EMBL" id="CAMXCT020004279">
    <property type="protein sequence ID" value="CAL1161799.1"/>
    <property type="molecule type" value="Genomic_DNA"/>
</dbReference>
<accession>A0A9P1DD77</accession>
<gene>
    <name evidence="1" type="ORF">C1SCF055_LOCUS33871</name>
</gene>
<name>A0A9P1DD77_9DINO</name>
<reference evidence="2" key="2">
    <citation type="submission" date="2024-04" db="EMBL/GenBank/DDBJ databases">
        <authorList>
            <person name="Chen Y."/>
            <person name="Shah S."/>
            <person name="Dougan E. K."/>
            <person name="Thang M."/>
            <person name="Chan C."/>
        </authorList>
    </citation>
    <scope>NUCLEOTIDE SEQUENCE [LARGE SCALE GENOMIC DNA]</scope>
</reference>
<organism evidence="1">
    <name type="scientific">Cladocopium goreaui</name>
    <dbReference type="NCBI Taxonomy" id="2562237"/>
    <lineage>
        <taxon>Eukaryota</taxon>
        <taxon>Sar</taxon>
        <taxon>Alveolata</taxon>
        <taxon>Dinophyceae</taxon>
        <taxon>Suessiales</taxon>
        <taxon>Symbiodiniaceae</taxon>
        <taxon>Cladocopium</taxon>
    </lineage>
</organism>
<dbReference type="Proteomes" id="UP001152797">
    <property type="component" value="Unassembled WGS sequence"/>
</dbReference>
<dbReference type="AlphaFoldDB" id="A0A9P1DD77"/>
<comment type="caution">
    <text evidence="1">The sequence shown here is derived from an EMBL/GenBank/DDBJ whole genome shotgun (WGS) entry which is preliminary data.</text>
</comment>
<keyword evidence="3" id="KW-1185">Reference proteome</keyword>
<evidence type="ECO:0000313" key="2">
    <source>
        <dbReference type="EMBL" id="CAL1161799.1"/>
    </source>
</evidence>
<dbReference type="EMBL" id="CAMXCT010004279">
    <property type="protein sequence ID" value="CAI4008424.1"/>
    <property type="molecule type" value="Genomic_DNA"/>
</dbReference>
<sequence>MVKETIFWLFGYRRCDYCYEFSNSGWCDNEGWWYCEECQMNCVMDVWSEDPVPAESWLQFGSRKVRQLPGVAASQLFTCGCELVKLSGQVGWMGGHLLVYTSGAAFRLARSKMLSTGGQTEEEREKALADFDEPWVVVVVGGSFVPGDPVEVCCKSGKGWRGIVKSKKPEGTYTVEDEWKEIHTVSGEHLKVDSWTAPAL</sequence>
<dbReference type="OrthoDB" id="436389at2759"/>
<dbReference type="EMBL" id="CAMXCT030004279">
    <property type="protein sequence ID" value="CAL4795736.1"/>
    <property type="molecule type" value="Genomic_DNA"/>
</dbReference>
<protein>
    <submittedName>
        <fullName evidence="1">Uncharacterized protein</fullName>
    </submittedName>
</protein>
<proteinExistence type="predicted"/>
<evidence type="ECO:0000313" key="1">
    <source>
        <dbReference type="EMBL" id="CAI4008424.1"/>
    </source>
</evidence>